<proteinExistence type="predicted"/>
<dbReference type="SMART" id="SM00409">
    <property type="entry name" value="IG"/>
    <property type="match status" value="2"/>
</dbReference>
<dbReference type="PROSITE" id="PS50835">
    <property type="entry name" value="IG_LIKE"/>
    <property type="match status" value="2"/>
</dbReference>
<dbReference type="InterPro" id="IPR013098">
    <property type="entry name" value="Ig_I-set"/>
</dbReference>
<dbReference type="PANTHER" id="PTHR45842">
    <property type="entry name" value="SYNAPTIC ADHESION-LIKE MOLECULE SALM"/>
    <property type="match status" value="1"/>
</dbReference>
<dbReference type="InterPro" id="IPR001611">
    <property type="entry name" value="Leu-rich_rpt"/>
</dbReference>
<feature type="region of interest" description="Disordered" evidence="5">
    <location>
        <begin position="561"/>
        <end position="607"/>
    </location>
</feature>
<feature type="compositionally biased region" description="Basic and acidic residues" evidence="5">
    <location>
        <begin position="561"/>
        <end position="603"/>
    </location>
</feature>
<dbReference type="InterPro" id="IPR032675">
    <property type="entry name" value="LRR_dom_sf"/>
</dbReference>
<dbReference type="InterPro" id="IPR007110">
    <property type="entry name" value="Ig-like_dom"/>
</dbReference>
<feature type="domain" description="Ig-like" evidence="6">
    <location>
        <begin position="941"/>
        <end position="1033"/>
    </location>
</feature>
<feature type="compositionally biased region" description="Basic and acidic residues" evidence="5">
    <location>
        <begin position="85"/>
        <end position="137"/>
    </location>
</feature>
<feature type="compositionally biased region" description="Polar residues" evidence="5">
    <location>
        <begin position="139"/>
        <end position="150"/>
    </location>
</feature>
<keyword evidence="4" id="KW-1015">Disulfide bond</keyword>
<evidence type="ECO:0000256" key="2">
    <source>
        <dbReference type="ARBA" id="ARBA00022729"/>
    </source>
</evidence>
<keyword evidence="2" id="KW-0732">Signal</keyword>
<dbReference type="SMART" id="SM00408">
    <property type="entry name" value="IGc2"/>
    <property type="match status" value="2"/>
</dbReference>
<organism evidence="7 8">
    <name type="scientific">Mugilogobius chulae</name>
    <name type="common">yellowstripe goby</name>
    <dbReference type="NCBI Taxonomy" id="88201"/>
    <lineage>
        <taxon>Eukaryota</taxon>
        <taxon>Metazoa</taxon>
        <taxon>Chordata</taxon>
        <taxon>Craniata</taxon>
        <taxon>Vertebrata</taxon>
        <taxon>Euteleostomi</taxon>
        <taxon>Actinopterygii</taxon>
        <taxon>Neopterygii</taxon>
        <taxon>Teleostei</taxon>
        <taxon>Neoteleostei</taxon>
        <taxon>Acanthomorphata</taxon>
        <taxon>Gobiaria</taxon>
        <taxon>Gobiiformes</taxon>
        <taxon>Gobioidei</taxon>
        <taxon>Gobiidae</taxon>
        <taxon>Gobionellinae</taxon>
        <taxon>Mugilogobius</taxon>
    </lineage>
</organism>
<comment type="caution">
    <text evidence="7">The sequence shown here is derived from an EMBL/GenBank/DDBJ whole genome shotgun (WGS) entry which is preliminary data.</text>
</comment>
<dbReference type="InterPro" id="IPR050467">
    <property type="entry name" value="LRFN"/>
</dbReference>
<dbReference type="InterPro" id="IPR003599">
    <property type="entry name" value="Ig_sub"/>
</dbReference>
<dbReference type="SUPFAM" id="SSF48726">
    <property type="entry name" value="Immunoglobulin"/>
    <property type="match status" value="2"/>
</dbReference>
<evidence type="ECO:0000259" key="6">
    <source>
        <dbReference type="PROSITE" id="PS50835"/>
    </source>
</evidence>
<dbReference type="PANTHER" id="PTHR45842:SF4">
    <property type="entry name" value="MATRIX-REMODELING-ASSOCIATED PROTEIN 5"/>
    <property type="match status" value="1"/>
</dbReference>
<protein>
    <recommendedName>
        <fullName evidence="6">Ig-like domain-containing protein</fullName>
    </recommendedName>
</protein>
<dbReference type="EMBL" id="JBBPFD010000016">
    <property type="protein sequence ID" value="KAK7893071.1"/>
    <property type="molecule type" value="Genomic_DNA"/>
</dbReference>
<evidence type="ECO:0000313" key="8">
    <source>
        <dbReference type="Proteomes" id="UP001460270"/>
    </source>
</evidence>
<keyword evidence="8" id="KW-1185">Reference proteome</keyword>
<dbReference type="InterPro" id="IPR003591">
    <property type="entry name" value="Leu-rich_rpt_typical-subtyp"/>
</dbReference>
<gene>
    <name evidence="7" type="ORF">WMY93_022223</name>
</gene>
<feature type="compositionally biased region" description="Low complexity" evidence="5">
    <location>
        <begin position="1"/>
        <end position="20"/>
    </location>
</feature>
<dbReference type="SUPFAM" id="SSF52058">
    <property type="entry name" value="L domain-like"/>
    <property type="match status" value="1"/>
</dbReference>
<keyword evidence="1" id="KW-0433">Leucine-rich repeat</keyword>
<feature type="region of interest" description="Disordered" evidence="5">
    <location>
        <begin position="36"/>
        <end position="327"/>
    </location>
</feature>
<dbReference type="Pfam" id="PF13855">
    <property type="entry name" value="LRR_8"/>
    <property type="match status" value="2"/>
</dbReference>
<feature type="region of interest" description="Disordered" evidence="5">
    <location>
        <begin position="1"/>
        <end position="23"/>
    </location>
</feature>
<dbReference type="Gene3D" id="3.80.10.10">
    <property type="entry name" value="Ribonuclease Inhibitor"/>
    <property type="match status" value="1"/>
</dbReference>
<feature type="domain" description="Ig-like" evidence="6">
    <location>
        <begin position="857"/>
        <end position="934"/>
    </location>
</feature>
<sequence>MLVSPRLPAPLLAPTRAPRACGPSALLHTRERAYCTPVSNKSAASLDTSTQPHTQHQSPRCGQEPHSITISRAIRSPHQRLRSPYAERERRRERDETKINLRVRDRETKERERPERERREEDQSPTSVKRENEEIERGSLSSPRYTQTEGLKQRKREEREEKEQDPTSGKKDEERREERERDYERERRERERERRGREEQDQLGEKRGEREGRRTDQPRRVKRTEEREGGKGREKRGQDQPSGKRQREIKREERVGRRERERERGERERGRTSHLGKRRRDEGGETGERERTKEREETRSNLGKEREGGGERERHRERGGERLKRERGREDKINLGFNSISEVSEKSFSGLKRLELLLIHGNNLHSVSDGAFKDLASLQMLKLSYNKLREVNRHTFRGLWSLARLHLDHNGLESLDPDTFHGLTNLKLLQLEGNRLKRIHAFTFSTFTTMGRFHLSTLKHLYLSNNSLSALPRETVESMPQLENLYLHANPWVCDCDMEWVHTWVQTTPDVGEVRAHLRESHECAERICRESIFVGGCSGLIRLSIHNTSILAGIHLRERREKAEGERKKEKGERNGEREKREREARKRERERERERERKRGEQLTYMSSIDKKRVLKCKKDRALPGGQLCPICSSPRNLRQKPLHLLENMICSSPVIDSKDQPRETDNELTFLHDFKQPFGNISLELSDEHGNNVELECGIDEPKDASKISFEQTDDSKMASNITLSLDLDCDVDRERYEHLWRLIAYYTSVPAHLKRGMMLTKDPFPTYVYKQDSDKDALYYTGVKANIMAQPSWLMQTYTDLQLNRQGSSAKKVKLSFTTQLSQNLEAEVIRRQARTWVMIEEASSKYKTAILGKTFDLKCNVQSSGEPVITWILPDGTKLAAPSDNFDQKLSISADGTLRIKMATHKDAGNYYCVAKVDEDIAILSFYVSVQDSSNPEPGKDQATPTEVFVGNSLSLNCDAYGSPNPEVNWIIPNGNIVSFKSNTSRVFVYANGTLHIPQSLPPDDGFYKCVALNPFGVDTRSAKVVVNKRPGVVRTLRRFPLRPQSASGVNTKVKVKEFEEGSGDIDEIIDAKPIRKIVPIRNSMHPSRTPWRRPSIMLRKPNLQNSETGRNILDSRRRMSMAKTKINPERWADILSKIRIKNGQFATTAAPVTSTTPK</sequence>
<dbReference type="Gene3D" id="2.60.40.10">
    <property type="entry name" value="Immunoglobulins"/>
    <property type="match status" value="2"/>
</dbReference>
<feature type="compositionally biased region" description="Basic and acidic residues" evidence="5">
    <location>
        <begin position="279"/>
        <end position="327"/>
    </location>
</feature>
<keyword evidence="3" id="KW-0677">Repeat</keyword>
<evidence type="ECO:0000256" key="4">
    <source>
        <dbReference type="ARBA" id="ARBA00023157"/>
    </source>
</evidence>
<evidence type="ECO:0000256" key="5">
    <source>
        <dbReference type="SAM" id="MobiDB-lite"/>
    </source>
</evidence>
<dbReference type="Pfam" id="PF07679">
    <property type="entry name" value="I-set"/>
    <property type="match status" value="1"/>
</dbReference>
<dbReference type="FunFam" id="3.80.10.10:FF:000732">
    <property type="entry name" value="GD11101"/>
    <property type="match status" value="1"/>
</dbReference>
<dbReference type="InterPro" id="IPR013783">
    <property type="entry name" value="Ig-like_fold"/>
</dbReference>
<name>A0AAW0N6D2_9GOBI</name>
<dbReference type="InterPro" id="IPR003598">
    <property type="entry name" value="Ig_sub2"/>
</dbReference>
<feature type="compositionally biased region" description="Polar residues" evidence="5">
    <location>
        <begin position="37"/>
        <end position="70"/>
    </location>
</feature>
<accession>A0AAW0N6D2</accession>
<dbReference type="SMART" id="SM00369">
    <property type="entry name" value="LRR_TYP"/>
    <property type="match status" value="5"/>
</dbReference>
<reference evidence="8" key="1">
    <citation type="submission" date="2024-04" db="EMBL/GenBank/DDBJ databases">
        <title>Salinicola lusitanus LLJ914,a marine bacterium isolated from the Okinawa Trough.</title>
        <authorList>
            <person name="Li J."/>
        </authorList>
    </citation>
    <scope>NUCLEOTIDE SEQUENCE [LARGE SCALE GENOMIC DNA]</scope>
</reference>
<feature type="compositionally biased region" description="Basic and acidic residues" evidence="5">
    <location>
        <begin position="151"/>
        <end position="238"/>
    </location>
</feature>
<dbReference type="AlphaFoldDB" id="A0AAW0N6D2"/>
<dbReference type="Proteomes" id="UP001460270">
    <property type="component" value="Unassembled WGS sequence"/>
</dbReference>
<evidence type="ECO:0000256" key="3">
    <source>
        <dbReference type="ARBA" id="ARBA00022737"/>
    </source>
</evidence>
<dbReference type="InterPro" id="IPR036179">
    <property type="entry name" value="Ig-like_dom_sf"/>
</dbReference>
<evidence type="ECO:0000256" key="1">
    <source>
        <dbReference type="ARBA" id="ARBA00022614"/>
    </source>
</evidence>
<feature type="compositionally biased region" description="Basic and acidic residues" evidence="5">
    <location>
        <begin position="245"/>
        <end position="271"/>
    </location>
</feature>
<dbReference type="Pfam" id="PF13927">
    <property type="entry name" value="Ig_3"/>
    <property type="match status" value="1"/>
</dbReference>
<evidence type="ECO:0000313" key="7">
    <source>
        <dbReference type="EMBL" id="KAK7893071.1"/>
    </source>
</evidence>